<sequence length="195" mass="22702">MVLEVVKRRPFMLQTASKTLRNDKEVVLTAFMKDPWSLMLASPQLTEDQDIAMAALTCLPCKNDPWRLMSDKVKKDRDLLLKALTKNIRVMDYFSDEMKMDREFMLQCVAVTAEVMSIVPTSFQRDKTFMKEAIQRNGCVLKWVKGSIDPELELEAVKQNGFVLVNNYRDELFRARMEHCYVGCYLAHLHSNQRL</sequence>
<dbReference type="GeneID" id="68104218"/>
<evidence type="ECO:0000313" key="2">
    <source>
        <dbReference type="EMBL" id="KAG2373879.1"/>
    </source>
</evidence>
<feature type="domain" description="DUF4116" evidence="1">
    <location>
        <begin position="76"/>
        <end position="123"/>
    </location>
</feature>
<feature type="domain" description="DUF4116" evidence="1">
    <location>
        <begin position="1"/>
        <end position="45"/>
    </location>
</feature>
<dbReference type="EMBL" id="PYSW02000050">
    <property type="protein sequence ID" value="KAG2373879.1"/>
    <property type="molecule type" value="Genomic_DNA"/>
</dbReference>
<evidence type="ECO:0000313" key="3">
    <source>
        <dbReference type="Proteomes" id="UP000816034"/>
    </source>
</evidence>
<dbReference type="Proteomes" id="UP000816034">
    <property type="component" value="Unassembled WGS sequence"/>
</dbReference>
<reference evidence="2 3" key="1">
    <citation type="journal article" date="2018" name="BMC Genomics">
        <title>The genome of Naegleria lovaniensis, the basis for a comparative approach to unravel pathogenicity factors of the human pathogenic amoeba N. fowleri.</title>
        <authorList>
            <person name="Liechti N."/>
            <person name="Schurch N."/>
            <person name="Bruggmann R."/>
            <person name="Wittwer M."/>
        </authorList>
    </citation>
    <scope>NUCLEOTIDE SEQUENCE [LARGE SCALE GENOMIC DNA]</scope>
    <source>
        <strain evidence="2 3">ATCC 30569</strain>
    </source>
</reference>
<dbReference type="RefSeq" id="XP_044543053.1">
    <property type="nucleotide sequence ID" value="XM_044687455.1"/>
</dbReference>
<comment type="caution">
    <text evidence="2">The sequence shown here is derived from an EMBL/GenBank/DDBJ whole genome shotgun (WGS) entry which is preliminary data.</text>
</comment>
<dbReference type="AlphaFoldDB" id="A0AA88KEQ0"/>
<feature type="domain" description="DUF4116" evidence="1">
    <location>
        <begin position="126"/>
        <end position="164"/>
    </location>
</feature>
<dbReference type="Pfam" id="PF13475">
    <property type="entry name" value="DUF4116"/>
    <property type="match status" value="3"/>
</dbReference>
<dbReference type="InterPro" id="IPR025197">
    <property type="entry name" value="DUF4116"/>
</dbReference>
<name>A0AA88KEQ0_NAELO</name>
<gene>
    <name evidence="2" type="ORF">C9374_011764</name>
</gene>
<keyword evidence="3" id="KW-1185">Reference proteome</keyword>
<protein>
    <recommendedName>
        <fullName evidence="1">DUF4116 domain-containing protein</fullName>
    </recommendedName>
</protein>
<accession>A0AA88KEQ0</accession>
<evidence type="ECO:0000259" key="1">
    <source>
        <dbReference type="Pfam" id="PF13475"/>
    </source>
</evidence>
<organism evidence="2 3">
    <name type="scientific">Naegleria lovaniensis</name>
    <name type="common">Amoeba</name>
    <dbReference type="NCBI Taxonomy" id="51637"/>
    <lineage>
        <taxon>Eukaryota</taxon>
        <taxon>Discoba</taxon>
        <taxon>Heterolobosea</taxon>
        <taxon>Tetramitia</taxon>
        <taxon>Eutetramitia</taxon>
        <taxon>Vahlkampfiidae</taxon>
        <taxon>Naegleria</taxon>
    </lineage>
</organism>
<proteinExistence type="predicted"/>